<sequence length="469" mass="52221">MNMKLHLALLGALLLTGCQALQQDSDKNNLGSTVNVMSNYRSHATSALDRSESSHPYMWDRIADEMQLTMPNDPDVIAYRDWYIKHPKYLRTVTERAAPFLHLITEEIDKRQMPMELVLLPIVESAYNPNARSHGNAVGLWQFLSASGKRYGLKQDYWYDGRRDVVASTHAALDYLAQLNAYFDGDWLNAVAAYNAGEGRIQNAIKANRAQGKATDFFSLNLPRQTMEYVPRLMALADVIKNAKKYGIDLPKVPNRPSVRLIDTNGQIDLRTAAEQAGMSLPALKRLNPGFNRNTTSPQGPDHLLVPIGVADELELALADMAPQKRMRNDSERVALAKNDDAAKSGSSVSISVHHKVKRGDTLWTIASSYGVSEKQLMQWNKLTKKKLKAGQVLLVNAPVSKASGKASKLSVAKAAKSRRYEVRRGDSLSSIAEKFQITINDLMRWNSLDHNRLKPGQTLTVRLNDSGV</sequence>
<feature type="signal peptide" evidence="2">
    <location>
        <begin position="1"/>
        <end position="22"/>
    </location>
</feature>
<comment type="similarity">
    <text evidence="1">Belongs to the transglycosylase Slt family.</text>
</comment>
<proteinExistence type="inferred from homology"/>
<evidence type="ECO:0000313" key="5">
    <source>
        <dbReference type="Proteomes" id="UP000009073"/>
    </source>
</evidence>
<dbReference type="GO" id="GO:0000270">
    <property type="term" value="P:peptidoglycan metabolic process"/>
    <property type="evidence" value="ECO:0007669"/>
    <property type="project" value="InterPro"/>
</dbReference>
<accession>C4LC57</accession>
<dbReference type="InterPro" id="IPR018392">
    <property type="entry name" value="LysM"/>
</dbReference>
<dbReference type="KEGG" id="tau:Tola_0908"/>
<evidence type="ECO:0000259" key="3">
    <source>
        <dbReference type="PROSITE" id="PS51782"/>
    </source>
</evidence>
<dbReference type="PROSITE" id="PS51782">
    <property type="entry name" value="LYSM"/>
    <property type="match status" value="2"/>
</dbReference>
<reference evidence="4 5" key="2">
    <citation type="journal article" date="2011" name="Stand. Genomic Sci.">
        <title>Complete genome sequence of Tolumonas auensis type strain (TA 4).</title>
        <authorList>
            <person name="Chertkov O."/>
            <person name="Copeland A."/>
            <person name="Lucas S."/>
            <person name="Lapidus A."/>
            <person name="Berry K.W."/>
            <person name="Detter J.C."/>
            <person name="Del Rio T.G."/>
            <person name="Hammon N."/>
            <person name="Dalin E."/>
            <person name="Tice H."/>
            <person name="Pitluck S."/>
            <person name="Richardson P."/>
            <person name="Bruce D."/>
            <person name="Goodwin L."/>
            <person name="Han C."/>
            <person name="Tapia R."/>
            <person name="Saunders E."/>
            <person name="Schmutz J."/>
            <person name="Brettin T."/>
            <person name="Larimer F."/>
            <person name="Land M."/>
            <person name="Hauser L."/>
            <person name="Spring S."/>
            <person name="Rohde M."/>
            <person name="Kyrpides N.C."/>
            <person name="Ivanova N."/>
            <person name="Goker M."/>
            <person name="Beller H.R."/>
            <person name="Klenk H.P."/>
            <person name="Woyke T."/>
        </authorList>
    </citation>
    <scope>NUCLEOTIDE SEQUENCE [LARGE SCALE GENOMIC DNA]</scope>
    <source>
        <strain evidence="5">DSM 9187 / TA4</strain>
    </source>
</reference>
<protein>
    <submittedName>
        <fullName evidence="4">Lytic transglycosylase catalytic</fullName>
    </submittedName>
</protein>
<feature type="domain" description="LysM" evidence="3">
    <location>
        <begin position="419"/>
        <end position="462"/>
    </location>
</feature>
<dbReference type="EMBL" id="CP001616">
    <property type="protein sequence ID" value="ACQ92536.1"/>
    <property type="molecule type" value="Genomic_DNA"/>
</dbReference>
<dbReference type="SUPFAM" id="SSF53955">
    <property type="entry name" value="Lysozyme-like"/>
    <property type="match status" value="1"/>
</dbReference>
<reference evidence="5" key="1">
    <citation type="submission" date="2009-05" db="EMBL/GenBank/DDBJ databases">
        <title>Complete sequence of Tolumonas auensis DSM 9187.</title>
        <authorList>
            <consortium name="US DOE Joint Genome Institute"/>
            <person name="Lucas S."/>
            <person name="Copeland A."/>
            <person name="Lapidus A."/>
            <person name="Glavina del Rio T."/>
            <person name="Tice H."/>
            <person name="Bruce D."/>
            <person name="Goodwin L."/>
            <person name="Pitluck S."/>
            <person name="Chertkov O."/>
            <person name="Brettin T."/>
            <person name="Detter J.C."/>
            <person name="Han C."/>
            <person name="Larimer F."/>
            <person name="Land M."/>
            <person name="Hauser L."/>
            <person name="Kyrpides N."/>
            <person name="Mikhailova N."/>
            <person name="Spring S."/>
            <person name="Beller H."/>
        </authorList>
    </citation>
    <scope>NUCLEOTIDE SEQUENCE [LARGE SCALE GENOMIC DNA]</scope>
    <source>
        <strain evidence="5">DSM 9187 / TA4</strain>
    </source>
</reference>
<dbReference type="CAZy" id="CBM50">
    <property type="family name" value="Carbohydrate-Binding Module Family 50"/>
</dbReference>
<dbReference type="STRING" id="595494.Tola_0908"/>
<dbReference type="SUPFAM" id="SSF54106">
    <property type="entry name" value="LysM domain"/>
    <property type="match status" value="2"/>
</dbReference>
<dbReference type="RefSeq" id="WP_012729135.1">
    <property type="nucleotide sequence ID" value="NC_012691.1"/>
</dbReference>
<dbReference type="PROSITE" id="PS00922">
    <property type="entry name" value="TRANSGLYCOSYLASE"/>
    <property type="match status" value="1"/>
</dbReference>
<evidence type="ECO:0000256" key="1">
    <source>
        <dbReference type="ARBA" id="ARBA00007734"/>
    </source>
</evidence>
<keyword evidence="2" id="KW-0732">Signal</keyword>
<dbReference type="GO" id="GO:0016020">
    <property type="term" value="C:membrane"/>
    <property type="evidence" value="ECO:0007669"/>
    <property type="project" value="InterPro"/>
</dbReference>
<gene>
    <name evidence="4" type="ordered locus">Tola_0908</name>
</gene>
<dbReference type="PANTHER" id="PTHR33734">
    <property type="entry name" value="LYSM DOMAIN-CONTAINING GPI-ANCHORED PROTEIN 2"/>
    <property type="match status" value="1"/>
</dbReference>
<dbReference type="Gene3D" id="3.10.350.10">
    <property type="entry name" value="LysM domain"/>
    <property type="match status" value="2"/>
</dbReference>
<dbReference type="InterPro" id="IPR008258">
    <property type="entry name" value="Transglycosylase_SLT_dom_1"/>
</dbReference>
<dbReference type="HOGENOM" id="CLU_009520_1_4_6"/>
<keyword evidence="5" id="KW-1185">Reference proteome</keyword>
<dbReference type="PROSITE" id="PS51257">
    <property type="entry name" value="PROKAR_LIPOPROTEIN"/>
    <property type="match status" value="1"/>
</dbReference>
<dbReference type="Gene3D" id="1.10.530.10">
    <property type="match status" value="1"/>
</dbReference>
<feature type="domain" description="LysM" evidence="3">
    <location>
        <begin position="353"/>
        <end position="396"/>
    </location>
</feature>
<dbReference type="GO" id="GO:0008932">
    <property type="term" value="F:lytic endotransglycosylase activity"/>
    <property type="evidence" value="ECO:0007669"/>
    <property type="project" value="TreeGrafter"/>
</dbReference>
<dbReference type="InterPro" id="IPR036779">
    <property type="entry name" value="LysM_dom_sf"/>
</dbReference>
<dbReference type="InterPro" id="IPR023346">
    <property type="entry name" value="Lysozyme-like_dom_sf"/>
</dbReference>
<dbReference type="OrthoDB" id="9815002at2"/>
<dbReference type="eggNOG" id="COG1388">
    <property type="taxonomic scope" value="Bacteria"/>
</dbReference>
<dbReference type="PANTHER" id="PTHR33734:SF22">
    <property type="entry name" value="MEMBRANE-BOUND LYTIC MUREIN TRANSGLYCOSYLASE D"/>
    <property type="match status" value="1"/>
</dbReference>
<dbReference type="CAZy" id="GH23">
    <property type="family name" value="Glycoside Hydrolase Family 23"/>
</dbReference>
<dbReference type="FunFam" id="1.10.530.10:FF:000004">
    <property type="entry name" value="Membrane-bound lytic murein transglycosylase D"/>
    <property type="match status" value="1"/>
</dbReference>
<dbReference type="CDD" id="cd16894">
    <property type="entry name" value="MltD-like"/>
    <property type="match status" value="1"/>
</dbReference>
<dbReference type="Pfam" id="PF01476">
    <property type="entry name" value="LysM"/>
    <property type="match status" value="2"/>
</dbReference>
<name>C4LC57_TOLAT</name>
<evidence type="ECO:0000313" key="4">
    <source>
        <dbReference type="EMBL" id="ACQ92536.1"/>
    </source>
</evidence>
<dbReference type="CDD" id="cd00118">
    <property type="entry name" value="LysM"/>
    <property type="match status" value="2"/>
</dbReference>
<dbReference type="SMART" id="SM00257">
    <property type="entry name" value="LysM"/>
    <property type="match status" value="2"/>
</dbReference>
<organism evidence="4 5">
    <name type="scientific">Tolumonas auensis (strain DSM 9187 / NBRC 110442 / TA 4)</name>
    <dbReference type="NCBI Taxonomy" id="595494"/>
    <lineage>
        <taxon>Bacteria</taxon>
        <taxon>Pseudomonadati</taxon>
        <taxon>Pseudomonadota</taxon>
        <taxon>Gammaproteobacteria</taxon>
        <taxon>Aeromonadales</taxon>
        <taxon>Aeromonadaceae</taxon>
        <taxon>Tolumonas</taxon>
    </lineage>
</organism>
<dbReference type="AlphaFoldDB" id="C4LC57"/>
<dbReference type="Proteomes" id="UP000009073">
    <property type="component" value="Chromosome"/>
</dbReference>
<dbReference type="InterPro" id="IPR000189">
    <property type="entry name" value="Transglyc_AS"/>
</dbReference>
<feature type="chain" id="PRO_5002940372" evidence="2">
    <location>
        <begin position="23"/>
        <end position="469"/>
    </location>
</feature>
<dbReference type="eggNOG" id="COG0741">
    <property type="taxonomic scope" value="Bacteria"/>
</dbReference>
<evidence type="ECO:0000256" key="2">
    <source>
        <dbReference type="SAM" id="SignalP"/>
    </source>
</evidence>
<dbReference type="Pfam" id="PF01464">
    <property type="entry name" value="SLT"/>
    <property type="match status" value="1"/>
</dbReference>